<dbReference type="PeptideAtlas" id="Q8MXF9"/>
<proteinExistence type="predicted"/>
<accession>Q8MXF9</accession>
<dbReference type="HOGENOM" id="CLU_3070701_0_0_1"/>
<protein>
    <submittedName>
        <fullName evidence="1">Transposase</fullName>
    </submittedName>
</protein>
<name>Q8MXF9_CAEEL</name>
<dbReference type="WormBase" id="ZK1055.6c">
    <property type="protein sequence ID" value="CE31138"/>
    <property type="gene ID" value="WBGene00022847"/>
</dbReference>
<organism evidence="1 2">
    <name type="scientific">Caenorhabditis elegans</name>
    <dbReference type="NCBI Taxonomy" id="6239"/>
    <lineage>
        <taxon>Eukaryota</taxon>
        <taxon>Metazoa</taxon>
        <taxon>Ecdysozoa</taxon>
        <taxon>Nematoda</taxon>
        <taxon>Chromadorea</taxon>
        <taxon>Rhabditida</taxon>
        <taxon>Rhabditina</taxon>
        <taxon>Rhabditomorpha</taxon>
        <taxon>Rhabditoidea</taxon>
        <taxon>Rhabditidae</taxon>
        <taxon>Peloderinae</taxon>
        <taxon>Caenorhabditis</taxon>
    </lineage>
</organism>
<evidence type="ECO:0000313" key="2">
    <source>
        <dbReference type="Proteomes" id="UP000001940"/>
    </source>
</evidence>
<dbReference type="EMBL" id="BX284605">
    <property type="protein sequence ID" value="CCD68851.1"/>
    <property type="molecule type" value="Genomic_DNA"/>
</dbReference>
<evidence type="ECO:0000313" key="1">
    <source>
        <dbReference type="EMBL" id="CCD68851.1"/>
    </source>
</evidence>
<dbReference type="GeneID" id="179050"/>
<dbReference type="RefSeq" id="NP_741556.1">
    <property type="nucleotide sequence ID" value="NM_171474.3"/>
</dbReference>
<dbReference type="Proteomes" id="UP000001940">
    <property type="component" value="Chromosome V"/>
</dbReference>
<dbReference type="UCSC" id="ZK1055.6b">
    <property type="organism name" value="c. elegans"/>
</dbReference>
<dbReference type="OrthoDB" id="10068793at2759"/>
<dbReference type="CTD" id="179050"/>
<evidence type="ECO:0000313" key="3">
    <source>
        <dbReference type="WormBase" id="ZK1055.6c"/>
    </source>
</evidence>
<gene>
    <name evidence="1" type="ORF">CELE_ZK1055.6</name>
    <name evidence="1 3" type="ORF">ZK1055.6</name>
</gene>
<keyword evidence="2" id="KW-1185">Reference proteome</keyword>
<reference evidence="1 2" key="1">
    <citation type="journal article" date="1998" name="Science">
        <title>Genome sequence of the nematode C. elegans: a platform for investigating biology.</title>
        <authorList>
            <consortium name="The C. elegans sequencing consortium"/>
            <person name="Sulson J.E."/>
            <person name="Waterston R."/>
        </authorList>
    </citation>
    <scope>NUCLEOTIDE SEQUENCE [LARGE SCALE GENOMIC DNA]</scope>
    <source>
        <strain evidence="1 2">Bristol N2</strain>
    </source>
</reference>
<dbReference type="Bgee" id="WBGene00022847">
    <property type="expression patterns" value="Expressed in pharyngeal muscle cell (C elegans) and 3 other cell types or tissues"/>
</dbReference>
<dbReference type="AGR" id="WB:WBGene00022847"/>
<sequence length="53" mass="5947">MASIYELDIRNQEISGITILSDRAEVKRRVPVNLKAGVSEICLKVVGKQQFVM</sequence>
<dbReference type="AlphaFoldDB" id="Q8MXF9"/>
<dbReference type="ExpressionAtlas" id="Q8MXF9">
    <property type="expression patterns" value="baseline and differential"/>
</dbReference>